<dbReference type="HAMAP" id="MF_00772">
    <property type="entry name" value="OGT"/>
    <property type="match status" value="1"/>
</dbReference>
<comment type="function">
    <text evidence="8">Involved in the cellular defense against the biological effects of O6-methylguanine (O6-MeG) and O4-methylthymine (O4-MeT) in DNA. Repairs the methylated nucleobase in DNA by stoichiometrically transferring the methyl group to a cysteine residue in the enzyme. This is a suicide reaction: the enzyme is irreversibly inactivated.</text>
</comment>
<evidence type="ECO:0000256" key="1">
    <source>
        <dbReference type="ARBA" id="ARBA00001286"/>
    </source>
</evidence>
<dbReference type="SUPFAM" id="SSF53155">
    <property type="entry name" value="Methylated DNA-protein cysteine methyltransferase domain"/>
    <property type="match status" value="1"/>
</dbReference>
<dbReference type="PANTHER" id="PTHR10815">
    <property type="entry name" value="METHYLATED-DNA--PROTEIN-CYSTEINE METHYLTRANSFERASE"/>
    <property type="match status" value="1"/>
</dbReference>
<protein>
    <recommendedName>
        <fullName evidence="8">Methylated-DNA--protein-cysteine methyltransferase</fullName>
        <ecNumber evidence="8">2.1.1.63</ecNumber>
    </recommendedName>
    <alternativeName>
        <fullName evidence="8">6-O-methylguanine-DNA methyltransferase</fullName>
        <shortName evidence="8">MGMT</shortName>
    </alternativeName>
    <alternativeName>
        <fullName evidence="8">O-6-methylguanine-DNA-alkyltransferase</fullName>
    </alternativeName>
</protein>
<accession>A0ABU1D6V9</accession>
<comment type="catalytic activity">
    <reaction evidence="7 8">
        <text>a 6-O-methyl-2'-deoxyguanosine in DNA + L-cysteinyl-[protein] = S-methyl-L-cysteinyl-[protein] + a 2'-deoxyguanosine in DNA</text>
        <dbReference type="Rhea" id="RHEA:24000"/>
        <dbReference type="Rhea" id="RHEA-COMP:10131"/>
        <dbReference type="Rhea" id="RHEA-COMP:10132"/>
        <dbReference type="Rhea" id="RHEA-COMP:11367"/>
        <dbReference type="Rhea" id="RHEA-COMP:11368"/>
        <dbReference type="ChEBI" id="CHEBI:29950"/>
        <dbReference type="ChEBI" id="CHEBI:82612"/>
        <dbReference type="ChEBI" id="CHEBI:85445"/>
        <dbReference type="ChEBI" id="CHEBI:85448"/>
        <dbReference type="EC" id="2.1.1.63"/>
    </reaction>
</comment>
<comment type="similarity">
    <text evidence="8">Belongs to the MGMT family.</text>
</comment>
<organism evidence="10 11">
    <name type="scientific">Yanghanlia caeni</name>
    <dbReference type="NCBI Taxonomy" id="3064283"/>
    <lineage>
        <taxon>Bacteria</taxon>
        <taxon>Pseudomonadati</taxon>
        <taxon>Pseudomonadota</taxon>
        <taxon>Betaproteobacteria</taxon>
        <taxon>Burkholderiales</taxon>
        <taxon>Alcaligenaceae</taxon>
        <taxon>Yanghanlia</taxon>
    </lineage>
</organism>
<evidence type="ECO:0000256" key="6">
    <source>
        <dbReference type="ARBA" id="ARBA00023204"/>
    </source>
</evidence>
<evidence type="ECO:0000256" key="7">
    <source>
        <dbReference type="ARBA" id="ARBA00049348"/>
    </source>
</evidence>
<feature type="active site" description="Nucleophile; methyl group acceptor" evidence="8">
    <location>
        <position position="141"/>
    </location>
</feature>
<reference evidence="10 11" key="1">
    <citation type="submission" date="2023-08" db="EMBL/GenBank/DDBJ databases">
        <title>Alcaligenaceae gen. nov., a novel taxon isolated from the sludge of Yixing Pesticide Factory.</title>
        <authorList>
            <person name="Ruan L."/>
        </authorList>
    </citation>
    <scope>NUCLEOTIDE SEQUENCE [LARGE SCALE GENOMIC DNA]</scope>
    <source>
        <strain evidence="10 11">LG-2</strain>
    </source>
</reference>
<feature type="domain" description="Methylated-DNA-[protein]-cysteine S-methyltransferase DNA binding" evidence="9">
    <location>
        <begin position="90"/>
        <end position="170"/>
    </location>
</feature>
<dbReference type="InterPro" id="IPR036631">
    <property type="entry name" value="MGMT_N_sf"/>
</dbReference>
<dbReference type="CDD" id="cd06445">
    <property type="entry name" value="ATase"/>
    <property type="match status" value="1"/>
</dbReference>
<dbReference type="EC" id="2.1.1.63" evidence="8"/>
<evidence type="ECO:0000313" key="10">
    <source>
        <dbReference type="EMBL" id="MDR4126168.1"/>
    </source>
</evidence>
<dbReference type="InterPro" id="IPR036217">
    <property type="entry name" value="MethylDNA_cys_MeTrfase_DNAb"/>
</dbReference>
<dbReference type="GO" id="GO:0003908">
    <property type="term" value="F:methylated-DNA-[protein]-cysteine S-methyltransferase activity"/>
    <property type="evidence" value="ECO:0007669"/>
    <property type="project" value="UniProtKB-EC"/>
</dbReference>
<sequence>MTTLTFFLERAATPIGEMLLATDEQGRLRILDWADHEDDMRRLLRRQYPGVSVIVHETSQVSSAMRAMQAYFDGEISAIETLQVATGGTPFQQRVWAALRTIPAGQTLSYLGLATRIGQPTAVRAVGLANGANPVSIVVPCHRVIGSNSTLTGYGGGLTRKRWLLEHEGALPGSGHDVQGVLEGMREGVM</sequence>
<gene>
    <name evidence="10" type="ORF">Q8947_09260</name>
</gene>
<dbReference type="NCBIfam" id="TIGR00589">
    <property type="entry name" value="ogt"/>
    <property type="match status" value="1"/>
</dbReference>
<keyword evidence="4 8" id="KW-0808">Transferase</keyword>
<evidence type="ECO:0000256" key="3">
    <source>
        <dbReference type="ARBA" id="ARBA00022603"/>
    </source>
</evidence>
<evidence type="ECO:0000256" key="2">
    <source>
        <dbReference type="ARBA" id="ARBA00022490"/>
    </source>
</evidence>
<evidence type="ECO:0000313" key="11">
    <source>
        <dbReference type="Proteomes" id="UP001232156"/>
    </source>
</evidence>
<dbReference type="PROSITE" id="PS00374">
    <property type="entry name" value="MGMT"/>
    <property type="match status" value="1"/>
</dbReference>
<comment type="subcellular location">
    <subcellularLocation>
        <location evidence="8">Cytoplasm</location>
    </subcellularLocation>
</comment>
<evidence type="ECO:0000256" key="5">
    <source>
        <dbReference type="ARBA" id="ARBA00022763"/>
    </source>
</evidence>
<dbReference type="InterPro" id="IPR023546">
    <property type="entry name" value="MGMT"/>
</dbReference>
<dbReference type="RefSeq" id="WP_347287108.1">
    <property type="nucleotide sequence ID" value="NZ_JAUZQE010000019.1"/>
</dbReference>
<name>A0ABU1D6V9_9BURK</name>
<comment type="catalytic activity">
    <reaction evidence="1 8">
        <text>a 4-O-methyl-thymidine in DNA + L-cysteinyl-[protein] = a thymidine in DNA + S-methyl-L-cysteinyl-[protein]</text>
        <dbReference type="Rhea" id="RHEA:53428"/>
        <dbReference type="Rhea" id="RHEA-COMP:10131"/>
        <dbReference type="Rhea" id="RHEA-COMP:10132"/>
        <dbReference type="Rhea" id="RHEA-COMP:13555"/>
        <dbReference type="Rhea" id="RHEA-COMP:13556"/>
        <dbReference type="ChEBI" id="CHEBI:29950"/>
        <dbReference type="ChEBI" id="CHEBI:82612"/>
        <dbReference type="ChEBI" id="CHEBI:137386"/>
        <dbReference type="ChEBI" id="CHEBI:137387"/>
        <dbReference type="EC" id="2.1.1.63"/>
    </reaction>
</comment>
<keyword evidence="6 8" id="KW-0234">DNA repair</keyword>
<comment type="miscellaneous">
    <text evidence="8">This enzyme catalyzes only one turnover and therefore is not strictly catalytic. According to one definition, an enzyme is a biocatalyst that acts repeatedly and over many reaction cycles.</text>
</comment>
<dbReference type="Gene3D" id="1.10.10.10">
    <property type="entry name" value="Winged helix-like DNA-binding domain superfamily/Winged helix DNA-binding domain"/>
    <property type="match status" value="1"/>
</dbReference>
<dbReference type="InterPro" id="IPR036388">
    <property type="entry name" value="WH-like_DNA-bd_sf"/>
</dbReference>
<keyword evidence="11" id="KW-1185">Reference proteome</keyword>
<dbReference type="InterPro" id="IPR001497">
    <property type="entry name" value="MethylDNA_cys_MeTrfase_AS"/>
</dbReference>
<evidence type="ECO:0000259" key="9">
    <source>
        <dbReference type="Pfam" id="PF01035"/>
    </source>
</evidence>
<proteinExistence type="inferred from homology"/>
<keyword evidence="3 8" id="KW-0489">Methyltransferase</keyword>
<dbReference type="SUPFAM" id="SSF46767">
    <property type="entry name" value="Methylated DNA-protein cysteine methyltransferase, C-terminal domain"/>
    <property type="match status" value="1"/>
</dbReference>
<keyword evidence="5 8" id="KW-0227">DNA damage</keyword>
<comment type="caution">
    <text evidence="10">The sequence shown here is derived from an EMBL/GenBank/DDBJ whole genome shotgun (WGS) entry which is preliminary data.</text>
</comment>
<dbReference type="EMBL" id="JAUZQE010000019">
    <property type="protein sequence ID" value="MDR4126168.1"/>
    <property type="molecule type" value="Genomic_DNA"/>
</dbReference>
<dbReference type="GO" id="GO:0032259">
    <property type="term" value="P:methylation"/>
    <property type="evidence" value="ECO:0007669"/>
    <property type="project" value="UniProtKB-KW"/>
</dbReference>
<evidence type="ECO:0000256" key="4">
    <source>
        <dbReference type="ARBA" id="ARBA00022679"/>
    </source>
</evidence>
<evidence type="ECO:0000256" key="8">
    <source>
        <dbReference type="HAMAP-Rule" id="MF_00772"/>
    </source>
</evidence>
<keyword evidence="2 8" id="KW-0963">Cytoplasm</keyword>
<dbReference type="Proteomes" id="UP001232156">
    <property type="component" value="Unassembled WGS sequence"/>
</dbReference>
<dbReference type="PANTHER" id="PTHR10815:SF5">
    <property type="entry name" value="METHYLATED-DNA--PROTEIN-CYSTEINE METHYLTRANSFERASE"/>
    <property type="match status" value="1"/>
</dbReference>
<dbReference type="Pfam" id="PF01035">
    <property type="entry name" value="DNA_binding_1"/>
    <property type="match status" value="1"/>
</dbReference>
<dbReference type="InterPro" id="IPR014048">
    <property type="entry name" value="MethylDNA_cys_MeTrfase_DNA-bd"/>
</dbReference>